<sequence>MDGGNPNLPVDWGRYRAVLFDLDGVLTATAKIHAICWKRMFDSFLKRWAAERKMSFEPFDSVRDYHEYVDGRLRYDGVRSFLASRGIELPDGSPDDSPERETVCGLGNRKDAMVGEILASERVDVFEGSIRLVRWLRQQGLATAVVSASKNCPAVLRAAGIEDLFDQRIDGHVASDLGLPGKPAPDTYLKAAELLSVPPAEAVVVEDAISGIEAGRNGGFGLVIGVDRQGDAERLAAAGADIVVRDLVELLPESLSQQEA</sequence>
<proteinExistence type="inferred from homology"/>
<keyword evidence="7" id="KW-0119">Carbohydrate metabolism</keyword>
<protein>
    <recommendedName>
        <fullName evidence="10">Beta-phosphoglucomutase</fullName>
        <ecNumber evidence="9">5.4.2.6</ecNumber>
    </recommendedName>
</protein>
<evidence type="ECO:0000256" key="3">
    <source>
        <dbReference type="ARBA" id="ARBA00022553"/>
    </source>
</evidence>
<keyword evidence="5" id="KW-0460">Magnesium</keyword>
<keyword evidence="11" id="KW-0378">Hydrolase</keyword>
<dbReference type="InterPro" id="IPR006439">
    <property type="entry name" value="HAD-SF_hydro_IA"/>
</dbReference>
<comment type="caution">
    <text evidence="11">The sequence shown here is derived from an EMBL/GenBank/DDBJ whole genome shotgun (WGS) entry which is preliminary data.</text>
</comment>
<dbReference type="PANTHER" id="PTHR46193:SF18">
    <property type="entry name" value="HEXITOL PHOSPHATASE B"/>
    <property type="match status" value="1"/>
</dbReference>
<dbReference type="InterPro" id="IPR051600">
    <property type="entry name" value="Beta-PGM-like"/>
</dbReference>
<dbReference type="RefSeq" id="WP_148896986.1">
    <property type="nucleotide sequence ID" value="NZ_VNIB01000016.1"/>
</dbReference>
<dbReference type="PANTHER" id="PTHR46193">
    <property type="entry name" value="6-PHOSPHOGLUCONATE PHOSPHATASE"/>
    <property type="match status" value="1"/>
</dbReference>
<dbReference type="NCBIfam" id="TIGR01509">
    <property type="entry name" value="HAD-SF-IA-v3"/>
    <property type="match status" value="1"/>
</dbReference>
<dbReference type="Pfam" id="PF00702">
    <property type="entry name" value="Hydrolase"/>
    <property type="match status" value="1"/>
</dbReference>
<evidence type="ECO:0000256" key="9">
    <source>
        <dbReference type="ARBA" id="ARBA00044968"/>
    </source>
</evidence>
<dbReference type="SFLD" id="SFLDG01129">
    <property type="entry name" value="C1.5:_HAD__Beta-PGM__Phosphata"/>
    <property type="match status" value="1"/>
</dbReference>
<dbReference type="GO" id="GO:0046872">
    <property type="term" value="F:metal ion binding"/>
    <property type="evidence" value="ECO:0007669"/>
    <property type="project" value="UniProtKB-KW"/>
</dbReference>
<dbReference type="NCBIfam" id="TIGR02009">
    <property type="entry name" value="PGMB-YQAB-SF"/>
    <property type="match status" value="1"/>
</dbReference>
<dbReference type="EC" id="5.4.2.6" evidence="9"/>
<dbReference type="PRINTS" id="PR00413">
    <property type="entry name" value="HADHALOGNASE"/>
</dbReference>
<keyword evidence="12" id="KW-1185">Reference proteome</keyword>
<reference evidence="11 12" key="1">
    <citation type="submission" date="2019-07" db="EMBL/GenBank/DDBJ databases">
        <title>Genomic Encyclopedia of Type Strains, Phase IV (KMG-IV): sequencing the most valuable type-strain genomes for metagenomic binning, comparative biology and taxonomic classification.</title>
        <authorList>
            <person name="Goeker M."/>
        </authorList>
    </citation>
    <scope>NUCLEOTIDE SEQUENCE [LARGE SCALE GENOMIC DNA]</scope>
    <source>
        <strain evidence="11 12">SS015</strain>
    </source>
</reference>
<evidence type="ECO:0000256" key="10">
    <source>
        <dbReference type="ARBA" id="ARBA00044991"/>
    </source>
</evidence>
<dbReference type="SFLD" id="SFLDS00003">
    <property type="entry name" value="Haloacid_Dehalogenase"/>
    <property type="match status" value="1"/>
</dbReference>
<evidence type="ECO:0000256" key="1">
    <source>
        <dbReference type="ARBA" id="ARBA00001946"/>
    </source>
</evidence>
<dbReference type="EMBL" id="VNIB01000016">
    <property type="protein sequence ID" value="TYO95846.1"/>
    <property type="molecule type" value="Genomic_DNA"/>
</dbReference>
<evidence type="ECO:0000313" key="11">
    <source>
        <dbReference type="EMBL" id="TYO95846.1"/>
    </source>
</evidence>
<keyword evidence="3" id="KW-0597">Phosphoprotein</keyword>
<evidence type="ECO:0000256" key="6">
    <source>
        <dbReference type="ARBA" id="ARBA00023235"/>
    </source>
</evidence>
<gene>
    <name evidence="11" type="ORF">EDC39_11653</name>
</gene>
<keyword evidence="4" id="KW-0479">Metal-binding</keyword>
<dbReference type="OrthoDB" id="414934at2"/>
<evidence type="ECO:0000256" key="7">
    <source>
        <dbReference type="ARBA" id="ARBA00023277"/>
    </source>
</evidence>
<evidence type="ECO:0000256" key="8">
    <source>
        <dbReference type="ARBA" id="ARBA00044926"/>
    </source>
</evidence>
<dbReference type="Proteomes" id="UP000324159">
    <property type="component" value="Unassembled WGS sequence"/>
</dbReference>
<dbReference type="InterPro" id="IPR023198">
    <property type="entry name" value="PGP-like_dom2"/>
</dbReference>
<comment type="catalytic activity">
    <reaction evidence="8">
        <text>beta-D-glucose 1-phosphate = beta-D-glucose 6-phosphate</text>
        <dbReference type="Rhea" id="RHEA:20113"/>
        <dbReference type="ChEBI" id="CHEBI:57684"/>
        <dbReference type="ChEBI" id="CHEBI:58247"/>
        <dbReference type="EC" id="5.4.2.6"/>
    </reaction>
</comment>
<keyword evidence="6" id="KW-0413">Isomerase</keyword>
<dbReference type="Gene3D" id="1.10.150.240">
    <property type="entry name" value="Putative phosphatase, domain 2"/>
    <property type="match status" value="1"/>
</dbReference>
<dbReference type="AlphaFoldDB" id="A0A5D3WFX5"/>
<comment type="cofactor">
    <cofactor evidence="1">
        <name>Mg(2+)</name>
        <dbReference type="ChEBI" id="CHEBI:18420"/>
    </cofactor>
</comment>
<evidence type="ECO:0000313" key="12">
    <source>
        <dbReference type="Proteomes" id="UP000324159"/>
    </source>
</evidence>
<accession>A0A5D3WFX5</accession>
<dbReference type="SUPFAM" id="SSF56784">
    <property type="entry name" value="HAD-like"/>
    <property type="match status" value="1"/>
</dbReference>
<dbReference type="Gene3D" id="3.40.50.1000">
    <property type="entry name" value="HAD superfamily/HAD-like"/>
    <property type="match status" value="1"/>
</dbReference>
<dbReference type="GO" id="GO:0008801">
    <property type="term" value="F:beta-phosphoglucomutase activity"/>
    <property type="evidence" value="ECO:0007669"/>
    <property type="project" value="UniProtKB-EC"/>
</dbReference>
<dbReference type="GO" id="GO:0016787">
    <property type="term" value="F:hydrolase activity"/>
    <property type="evidence" value="ECO:0007669"/>
    <property type="project" value="UniProtKB-KW"/>
</dbReference>
<organism evidence="11 12">
    <name type="scientific">Geothermobacter ehrlichii</name>
    <dbReference type="NCBI Taxonomy" id="213224"/>
    <lineage>
        <taxon>Bacteria</taxon>
        <taxon>Pseudomonadati</taxon>
        <taxon>Thermodesulfobacteriota</taxon>
        <taxon>Desulfuromonadia</taxon>
        <taxon>Desulfuromonadales</taxon>
        <taxon>Geothermobacteraceae</taxon>
        <taxon>Geothermobacter</taxon>
    </lineage>
</organism>
<dbReference type="InterPro" id="IPR010976">
    <property type="entry name" value="B-phosphoglucomutase_hydrolase"/>
</dbReference>
<comment type="similarity">
    <text evidence="2">Belongs to the HAD-like hydrolase superfamily. CbbY/CbbZ/Gph/YieH family.</text>
</comment>
<evidence type="ECO:0000256" key="4">
    <source>
        <dbReference type="ARBA" id="ARBA00022723"/>
    </source>
</evidence>
<evidence type="ECO:0000256" key="5">
    <source>
        <dbReference type="ARBA" id="ARBA00022842"/>
    </source>
</evidence>
<dbReference type="InterPro" id="IPR036412">
    <property type="entry name" value="HAD-like_sf"/>
</dbReference>
<dbReference type="InterPro" id="IPR023214">
    <property type="entry name" value="HAD_sf"/>
</dbReference>
<evidence type="ECO:0000256" key="2">
    <source>
        <dbReference type="ARBA" id="ARBA00006171"/>
    </source>
</evidence>
<name>A0A5D3WFX5_9BACT</name>